<proteinExistence type="inferred from homology"/>
<dbReference type="GO" id="GO:0005737">
    <property type="term" value="C:cytoplasm"/>
    <property type="evidence" value="ECO:0007669"/>
    <property type="project" value="UniProtKB-SubCell"/>
</dbReference>
<evidence type="ECO:0000256" key="7">
    <source>
        <dbReference type="ARBA" id="ARBA00040154"/>
    </source>
</evidence>
<evidence type="ECO:0000256" key="2">
    <source>
        <dbReference type="ARBA" id="ARBA00022490"/>
    </source>
</evidence>
<evidence type="ECO:0000313" key="10">
    <source>
        <dbReference type="Proteomes" id="UP000675881"/>
    </source>
</evidence>
<comment type="similarity">
    <text evidence="6">Belongs to the WD repeat WDR6 family.</text>
</comment>
<dbReference type="PROSITE" id="PS50097">
    <property type="entry name" value="BTB"/>
    <property type="match status" value="1"/>
</dbReference>
<dbReference type="InterPro" id="IPR000210">
    <property type="entry name" value="BTB/POZ_dom"/>
</dbReference>
<dbReference type="SMART" id="SM00225">
    <property type="entry name" value="BTB"/>
    <property type="match status" value="1"/>
</dbReference>
<accession>A0A7R8CC93</accession>
<dbReference type="Gene3D" id="2.130.10.10">
    <property type="entry name" value="YVTN repeat-like/Quinoprotein amine dehydrogenase"/>
    <property type="match status" value="1"/>
</dbReference>
<name>A0A7R8CC93_LEPSM</name>
<evidence type="ECO:0000313" key="9">
    <source>
        <dbReference type="EMBL" id="CAF2763730.1"/>
    </source>
</evidence>
<protein>
    <recommendedName>
        <fullName evidence="7">tRNA (34-2'-O)-methyltransferase regulator WDR6</fullName>
    </recommendedName>
</protein>
<organism evidence="9 10">
    <name type="scientific">Lepeophtheirus salmonis</name>
    <name type="common">Salmon louse</name>
    <name type="synonym">Caligus salmonis</name>
    <dbReference type="NCBI Taxonomy" id="72036"/>
    <lineage>
        <taxon>Eukaryota</taxon>
        <taxon>Metazoa</taxon>
        <taxon>Ecdysozoa</taxon>
        <taxon>Arthropoda</taxon>
        <taxon>Crustacea</taxon>
        <taxon>Multicrustacea</taxon>
        <taxon>Hexanauplia</taxon>
        <taxon>Copepoda</taxon>
        <taxon>Siphonostomatoida</taxon>
        <taxon>Caligidae</taxon>
        <taxon>Lepeophtheirus</taxon>
    </lineage>
</organism>
<keyword evidence="2" id="KW-0963">Cytoplasm</keyword>
<dbReference type="InterPro" id="IPR036322">
    <property type="entry name" value="WD40_repeat_dom_sf"/>
</dbReference>
<dbReference type="PANTHER" id="PTHR14344">
    <property type="entry name" value="WD REPEAT PROTEIN"/>
    <property type="match status" value="1"/>
</dbReference>
<evidence type="ECO:0000256" key="3">
    <source>
        <dbReference type="ARBA" id="ARBA00022574"/>
    </source>
</evidence>
<evidence type="ECO:0000259" key="8">
    <source>
        <dbReference type="PROSITE" id="PS50097"/>
    </source>
</evidence>
<dbReference type="Gene3D" id="3.30.710.10">
    <property type="entry name" value="Potassium Channel Kv1.1, Chain A"/>
    <property type="match status" value="1"/>
</dbReference>
<dbReference type="EMBL" id="HG994580">
    <property type="protein sequence ID" value="CAF2763730.1"/>
    <property type="molecule type" value="Genomic_DNA"/>
</dbReference>
<dbReference type="SUPFAM" id="SSF50978">
    <property type="entry name" value="WD40 repeat-like"/>
    <property type="match status" value="1"/>
</dbReference>
<evidence type="ECO:0000256" key="4">
    <source>
        <dbReference type="ARBA" id="ARBA00022694"/>
    </source>
</evidence>
<dbReference type="InterPro" id="IPR001680">
    <property type="entry name" value="WD40_rpt"/>
</dbReference>
<dbReference type="Proteomes" id="UP000675881">
    <property type="component" value="Chromosome 1"/>
</dbReference>
<feature type="domain" description="BTB" evidence="8">
    <location>
        <begin position="406"/>
        <end position="472"/>
    </location>
</feature>
<dbReference type="AlphaFoldDB" id="A0A7R8CC93"/>
<dbReference type="InterPro" id="IPR011333">
    <property type="entry name" value="SKP1/BTB/POZ_sf"/>
</dbReference>
<dbReference type="InterPro" id="IPR051973">
    <property type="entry name" value="tRNA_Anticodon_Mtase-Reg"/>
</dbReference>
<reference evidence="9" key="1">
    <citation type="submission" date="2021-02" db="EMBL/GenBank/DDBJ databases">
        <authorList>
            <person name="Bekaert M."/>
        </authorList>
    </citation>
    <scope>NUCLEOTIDE SEQUENCE</scope>
    <source>
        <strain evidence="9">IoA-00</strain>
    </source>
</reference>
<dbReference type="GO" id="GO:0030488">
    <property type="term" value="P:tRNA methylation"/>
    <property type="evidence" value="ECO:0007669"/>
    <property type="project" value="TreeGrafter"/>
</dbReference>
<evidence type="ECO:0000256" key="6">
    <source>
        <dbReference type="ARBA" id="ARBA00038255"/>
    </source>
</evidence>
<keyword evidence="10" id="KW-1185">Reference proteome</keyword>
<dbReference type="InterPro" id="IPR015943">
    <property type="entry name" value="WD40/YVTN_repeat-like_dom_sf"/>
</dbReference>
<evidence type="ECO:0000256" key="5">
    <source>
        <dbReference type="ARBA" id="ARBA00022737"/>
    </source>
</evidence>
<dbReference type="Pfam" id="PF00651">
    <property type="entry name" value="BTB"/>
    <property type="match status" value="1"/>
</dbReference>
<dbReference type="SUPFAM" id="SSF54695">
    <property type="entry name" value="POZ domain"/>
    <property type="match status" value="1"/>
</dbReference>
<dbReference type="PANTHER" id="PTHR14344:SF3">
    <property type="entry name" value="WD REPEAT-CONTAINING PROTEIN 6"/>
    <property type="match status" value="1"/>
</dbReference>
<comment type="subcellular location">
    <subcellularLocation>
        <location evidence="1">Cytoplasm</location>
    </subcellularLocation>
</comment>
<keyword evidence="3" id="KW-0853">WD repeat</keyword>
<evidence type="ECO:0000256" key="1">
    <source>
        <dbReference type="ARBA" id="ARBA00004496"/>
    </source>
</evidence>
<sequence>MKRSDRLGRDGTMRIFIVKDDDLIPLKCDKAQLFMDGENLYDPEHEKIIYQVPCGGCHRSWDFRFDHESFGVFTYVKDKVVHQVVLLNILNEMVIKPIFHTKEINALKVVAFENSQYLLTGGEDTKLLLRNLKNNRITSNLKSHISNIRCLDAILDGDSMILASGGGRAELKLWRMFPDQNIILLSSFLMKGNDKRRKKVWRDTKLIPDVETRITSVTLWKKNDSLTFIVIACSDGLLRLLQYDANFSKLQIIKESAEGPSLSGSTKGDLQVWKIEDDYSFRAISQVIAHQSGINAIDILGHFIVTGGINDAHESQITGVKYMDQFILSCGVDQKFITWRSSDFSFYSQEISSVADVKGIEVFKDKVIIVGEGVQEPAPWTISEANNHCVHAFEKLRIQREQGRFCDVTLSIQGRTFPAHRCVLASCSPWFDTNLKVYKTTKETVEVTQCKNYEIFHQLLTYCYTGQIIVDKNNVPELLHLSNYYAIFKLKSYCSEYLERNLNSRNCVFVFRNGSKILSL</sequence>
<dbReference type="OrthoDB" id="5594999at2759"/>
<keyword evidence="5" id="KW-0677">Repeat</keyword>
<gene>
    <name evidence="9" type="ORF">LSAA_584</name>
</gene>
<dbReference type="SMART" id="SM00320">
    <property type="entry name" value="WD40"/>
    <property type="match status" value="3"/>
</dbReference>
<keyword evidence="4" id="KW-0819">tRNA processing</keyword>